<dbReference type="HOGENOM" id="CLU_092488_0_0_1"/>
<name>A0A067PSH8_9AGAM</name>
<feature type="non-terminal residue" evidence="3">
    <location>
        <position position="1"/>
    </location>
</feature>
<reference evidence="4" key="1">
    <citation type="journal article" date="2014" name="Proc. Natl. Acad. Sci. U.S.A.">
        <title>Extensive sampling of basidiomycete genomes demonstrates inadequacy of the white-rot/brown-rot paradigm for wood decay fungi.</title>
        <authorList>
            <person name="Riley R."/>
            <person name="Salamov A.A."/>
            <person name="Brown D.W."/>
            <person name="Nagy L.G."/>
            <person name="Floudas D."/>
            <person name="Held B.W."/>
            <person name="Levasseur A."/>
            <person name="Lombard V."/>
            <person name="Morin E."/>
            <person name="Otillar R."/>
            <person name="Lindquist E.A."/>
            <person name="Sun H."/>
            <person name="LaButti K.M."/>
            <person name="Schmutz J."/>
            <person name="Jabbour D."/>
            <person name="Luo H."/>
            <person name="Baker S.E."/>
            <person name="Pisabarro A.G."/>
            <person name="Walton J.D."/>
            <person name="Blanchette R.A."/>
            <person name="Henrissat B."/>
            <person name="Martin F."/>
            <person name="Cullen D."/>
            <person name="Hibbett D.S."/>
            <person name="Grigoriev I.V."/>
        </authorList>
    </citation>
    <scope>NUCLEOTIDE SEQUENCE [LARGE SCALE GENOMIC DNA]</scope>
    <source>
        <strain evidence="4">MUCL 33604</strain>
    </source>
</reference>
<dbReference type="OrthoDB" id="2100652at2759"/>
<keyword evidence="2" id="KW-1133">Transmembrane helix</keyword>
<gene>
    <name evidence="3" type="ORF">JAAARDRAFT_92188</name>
</gene>
<dbReference type="InterPro" id="IPR042432">
    <property type="entry name" value="Coa1_fungi"/>
</dbReference>
<organism evidence="3 4">
    <name type="scientific">Jaapia argillacea MUCL 33604</name>
    <dbReference type="NCBI Taxonomy" id="933084"/>
    <lineage>
        <taxon>Eukaryota</taxon>
        <taxon>Fungi</taxon>
        <taxon>Dikarya</taxon>
        <taxon>Basidiomycota</taxon>
        <taxon>Agaricomycotina</taxon>
        <taxon>Agaricomycetes</taxon>
        <taxon>Agaricomycetidae</taxon>
        <taxon>Jaapiales</taxon>
        <taxon>Jaapiaceae</taxon>
        <taxon>Jaapia</taxon>
    </lineage>
</organism>
<protein>
    <recommendedName>
        <fullName evidence="5">DUF1783-domain-containing protein</fullName>
    </recommendedName>
</protein>
<feature type="non-terminal residue" evidence="3">
    <location>
        <position position="159"/>
    </location>
</feature>
<dbReference type="InterPro" id="IPR014807">
    <property type="entry name" value="Coa1"/>
</dbReference>
<feature type="transmembrane region" description="Helical" evidence="2">
    <location>
        <begin position="36"/>
        <end position="56"/>
    </location>
</feature>
<dbReference type="GO" id="GO:0005743">
    <property type="term" value="C:mitochondrial inner membrane"/>
    <property type="evidence" value="ECO:0007669"/>
    <property type="project" value="TreeGrafter"/>
</dbReference>
<dbReference type="GO" id="GO:0033617">
    <property type="term" value="P:mitochondrial respiratory chain complex IV assembly"/>
    <property type="evidence" value="ECO:0007669"/>
    <property type="project" value="InterPro"/>
</dbReference>
<proteinExistence type="predicted"/>
<evidence type="ECO:0008006" key="5">
    <source>
        <dbReference type="Google" id="ProtNLM"/>
    </source>
</evidence>
<feature type="region of interest" description="Disordered" evidence="1">
    <location>
        <begin position="1"/>
        <end position="27"/>
    </location>
</feature>
<dbReference type="Pfam" id="PF08695">
    <property type="entry name" value="Coa1"/>
    <property type="match status" value="1"/>
</dbReference>
<dbReference type="PANTHER" id="PTHR28523">
    <property type="entry name" value="CYTOCHROME C OXIDASE ASSEMBLY FACTOR 1"/>
    <property type="match status" value="1"/>
</dbReference>
<evidence type="ECO:0000256" key="2">
    <source>
        <dbReference type="SAM" id="Phobius"/>
    </source>
</evidence>
<keyword evidence="2" id="KW-0812">Transmembrane</keyword>
<keyword evidence="4" id="KW-1185">Reference proteome</keyword>
<evidence type="ECO:0000256" key="1">
    <source>
        <dbReference type="SAM" id="MobiDB-lite"/>
    </source>
</evidence>
<evidence type="ECO:0000313" key="3">
    <source>
        <dbReference type="EMBL" id="KDQ56785.1"/>
    </source>
</evidence>
<dbReference type="PANTHER" id="PTHR28523:SF1">
    <property type="entry name" value="CYTOCHROME C OXIDASE ASSEMBLY FACTOR 1"/>
    <property type="match status" value="1"/>
</dbReference>
<sequence>PPQPQPEPVTFSEPSKPRPYYARPGQKDLPPVARQWPTLLGFTALGLTAWALFYLYATNQEKLASSVVQQIMTTLKEDDQIREVLGEAVRMEPKWWMNGDSWVEGGINMMQGHVDVSFRVKGHKGAGTLYFTSLRKAKGEPFTILRFKVIADDGRVVHV</sequence>
<dbReference type="InParanoid" id="A0A067PSH8"/>
<keyword evidence="2" id="KW-0472">Membrane</keyword>
<dbReference type="AlphaFoldDB" id="A0A067PSH8"/>
<dbReference type="EMBL" id="KL197721">
    <property type="protein sequence ID" value="KDQ56785.1"/>
    <property type="molecule type" value="Genomic_DNA"/>
</dbReference>
<dbReference type="Proteomes" id="UP000027265">
    <property type="component" value="Unassembled WGS sequence"/>
</dbReference>
<accession>A0A067PSH8</accession>
<evidence type="ECO:0000313" key="4">
    <source>
        <dbReference type="Proteomes" id="UP000027265"/>
    </source>
</evidence>